<organism evidence="6 7">
    <name type="scientific">Lasallia pustulata</name>
    <dbReference type="NCBI Taxonomy" id="136370"/>
    <lineage>
        <taxon>Eukaryota</taxon>
        <taxon>Fungi</taxon>
        <taxon>Dikarya</taxon>
        <taxon>Ascomycota</taxon>
        <taxon>Pezizomycotina</taxon>
        <taxon>Lecanoromycetes</taxon>
        <taxon>OSLEUM clade</taxon>
        <taxon>Umbilicariomycetidae</taxon>
        <taxon>Umbilicariales</taxon>
        <taxon>Umbilicariaceae</taxon>
        <taxon>Lasallia</taxon>
    </lineage>
</organism>
<evidence type="ECO:0000256" key="3">
    <source>
        <dbReference type="SAM" id="MobiDB-lite"/>
    </source>
</evidence>
<reference evidence="6 7" key="1">
    <citation type="submission" date="2019-09" db="EMBL/GenBank/DDBJ databases">
        <title>The hologenome of the rock-dwelling lichen Lasallia pustulata.</title>
        <authorList>
            <person name="Greshake Tzovaras B."/>
            <person name="Segers F."/>
            <person name="Bicker A."/>
            <person name="Dal Grande F."/>
            <person name="Otte J."/>
            <person name="Hankeln T."/>
            <person name="Schmitt I."/>
            <person name="Ebersberger I."/>
        </authorList>
    </citation>
    <scope>NUCLEOTIDE SEQUENCE [LARGE SCALE GENOMIC DNA]</scope>
    <source>
        <strain evidence="6">A1-1</strain>
    </source>
</reference>
<keyword evidence="2" id="KW-0175">Coiled coil</keyword>
<evidence type="ECO:0000313" key="6">
    <source>
        <dbReference type="EMBL" id="KAA6410583.1"/>
    </source>
</evidence>
<dbReference type="Pfam" id="PF24883">
    <property type="entry name" value="NPHP3_N"/>
    <property type="match status" value="1"/>
</dbReference>
<evidence type="ECO:0000256" key="2">
    <source>
        <dbReference type="SAM" id="Coils"/>
    </source>
</evidence>
<dbReference type="AlphaFoldDB" id="A0A5M8PNM9"/>
<dbReference type="EMBL" id="VXIT01000009">
    <property type="protein sequence ID" value="KAA6410583.1"/>
    <property type="molecule type" value="Genomic_DNA"/>
</dbReference>
<proteinExistence type="predicted"/>
<dbReference type="InterPro" id="IPR056125">
    <property type="entry name" value="DUF7708"/>
</dbReference>
<comment type="caution">
    <text evidence="6">The sequence shown here is derived from an EMBL/GenBank/DDBJ whole genome shotgun (WGS) entry which is preliminary data.</text>
</comment>
<sequence length="642" mass="73618">MRVRLSLEDQYTRPPPLLSNGSQPEIMAKELQTVSKRESMSLPISATVQPRTQARTVPASHNEESKEITLSGSAQGLGSWWPKNKKTKELDAALEGESEFRTWIKDNIDKQDLKFINGIAITTETLDSLDKQTYEMLKENIESFYAAELLGQAGRAKSDLRVKRTKGVKKTTTSFVKFAKTFQDFLKNYSGIVDIMAQSTLPSLPGYRLMLTEIGKQSVAANKQGLETALQTAVEDLSTRLEEMAIYQKIYRDASLRALIAKVFKGIIDFSRMAIKYYKKKYGIWRSLRAAIDPHTFDDNVAKTKTLMAAVQMKAGALLAERNERIETVSNSKGISLDSEKIAEYATDIHSQNKNLEDELKQVKSQNLALQEQLCRMRETKDSEHLTKILECLRTKNYDADEHHKQEEKYRMQLQEFAEDPKRTKMDLETLRKTDQYFNWISSKQSSLLVLSGQNERGIIESRGRCCWLSPAVIDFIDESRQNGRFLLYHLNLRHQNQRDDPTAHDIFISFAAQLLTKRPKLLRDPTEFRRLQSRLQSLDWEDDIEEICDFLIHILNLLEDRSPVEIILDRIDVCSGLISEVMLMNALLRMVRSVNCTVKILVVACSTNWDITKETKSLNTRGLVEGMFATLVRNEELQDCY</sequence>
<feature type="region of interest" description="Disordered" evidence="3">
    <location>
        <begin position="1"/>
        <end position="22"/>
    </location>
</feature>
<feature type="coiled-coil region" evidence="2">
    <location>
        <begin position="346"/>
        <end position="373"/>
    </location>
</feature>
<feature type="domain" description="Nephrocystin 3-like N-terminal" evidence="5">
    <location>
        <begin position="430"/>
        <end position="604"/>
    </location>
</feature>
<keyword evidence="1" id="KW-0677">Repeat</keyword>
<accession>A0A5M8PNM9</accession>
<feature type="domain" description="DUF7708" evidence="4">
    <location>
        <begin position="177"/>
        <end position="316"/>
    </location>
</feature>
<evidence type="ECO:0000259" key="4">
    <source>
        <dbReference type="Pfam" id="PF24809"/>
    </source>
</evidence>
<dbReference type="InterPro" id="IPR056884">
    <property type="entry name" value="NPHP3-like_N"/>
</dbReference>
<dbReference type="OrthoDB" id="5389929at2759"/>
<name>A0A5M8PNM9_9LECA</name>
<dbReference type="Proteomes" id="UP000324767">
    <property type="component" value="Unassembled WGS sequence"/>
</dbReference>
<feature type="region of interest" description="Disordered" evidence="3">
    <location>
        <begin position="47"/>
        <end position="69"/>
    </location>
</feature>
<gene>
    <name evidence="6" type="ORF">FRX48_06005</name>
</gene>
<evidence type="ECO:0000256" key="1">
    <source>
        <dbReference type="ARBA" id="ARBA00022737"/>
    </source>
</evidence>
<evidence type="ECO:0000259" key="5">
    <source>
        <dbReference type="Pfam" id="PF24883"/>
    </source>
</evidence>
<feature type="compositionally biased region" description="Basic and acidic residues" evidence="3">
    <location>
        <begin position="1"/>
        <end position="11"/>
    </location>
</feature>
<protein>
    <submittedName>
        <fullName evidence="6">Uncharacterized protein</fullName>
    </submittedName>
</protein>
<evidence type="ECO:0000313" key="7">
    <source>
        <dbReference type="Proteomes" id="UP000324767"/>
    </source>
</evidence>
<dbReference type="Pfam" id="PF24809">
    <property type="entry name" value="DUF7708"/>
    <property type="match status" value="1"/>
</dbReference>